<dbReference type="Gene3D" id="1.10.10.10">
    <property type="entry name" value="Winged helix-like DNA-binding domain superfamily/Winged helix DNA-binding domain"/>
    <property type="match status" value="1"/>
</dbReference>
<organism evidence="3 4">
    <name type="scientific">Halococcus hamelinensis 100A6</name>
    <dbReference type="NCBI Taxonomy" id="1132509"/>
    <lineage>
        <taxon>Archaea</taxon>
        <taxon>Methanobacteriati</taxon>
        <taxon>Methanobacteriota</taxon>
        <taxon>Stenosarchaea group</taxon>
        <taxon>Halobacteria</taxon>
        <taxon>Halobacteriales</taxon>
        <taxon>Halococcaceae</taxon>
        <taxon>Halococcus</taxon>
    </lineage>
</organism>
<accession>M0LQN3</accession>
<dbReference type="CDD" id="cd00090">
    <property type="entry name" value="HTH_ARSR"/>
    <property type="match status" value="1"/>
</dbReference>
<dbReference type="AlphaFoldDB" id="M0LQN3"/>
<name>M0LQN3_9EURY</name>
<dbReference type="InterPro" id="IPR036388">
    <property type="entry name" value="WH-like_DNA-bd_sf"/>
</dbReference>
<evidence type="ECO:0000313" key="4">
    <source>
        <dbReference type="Proteomes" id="UP000011566"/>
    </source>
</evidence>
<dbReference type="InterPro" id="IPR011991">
    <property type="entry name" value="ArsR-like_HTH"/>
</dbReference>
<dbReference type="eggNOG" id="arCOG02808">
    <property type="taxonomic scope" value="Archaea"/>
</dbReference>
<evidence type="ECO:0000313" key="3">
    <source>
        <dbReference type="EMBL" id="EMA35796.1"/>
    </source>
</evidence>
<protein>
    <submittedName>
        <fullName evidence="3">Uncharacterized protein</fullName>
    </submittedName>
</protein>
<evidence type="ECO:0000259" key="1">
    <source>
        <dbReference type="Pfam" id="PF08350"/>
    </source>
</evidence>
<feature type="domain" description="HVO-A0261-like N-terminal" evidence="2">
    <location>
        <begin position="3"/>
        <end position="84"/>
    </location>
</feature>
<keyword evidence="4" id="KW-1185">Reference proteome</keyword>
<dbReference type="InterPro" id="IPR057527">
    <property type="entry name" value="HVO_A0261-like_N"/>
</dbReference>
<dbReference type="RefSeq" id="WP_007695882.1">
    <property type="nucleotide sequence ID" value="NZ_AJRK01000444.1"/>
</dbReference>
<dbReference type="InterPro" id="IPR036390">
    <property type="entry name" value="WH_DNA-bd_sf"/>
</dbReference>
<dbReference type="EMBL" id="AOMB01000043">
    <property type="protein sequence ID" value="EMA35796.1"/>
    <property type="molecule type" value="Genomic_DNA"/>
</dbReference>
<dbReference type="OrthoDB" id="330490at2157"/>
<proteinExistence type="predicted"/>
<feature type="domain" description="Methanogenesis regulatory protein FilR1 middle" evidence="1">
    <location>
        <begin position="119"/>
        <end position="247"/>
    </location>
</feature>
<gene>
    <name evidence="3" type="ORF">C447_16599</name>
</gene>
<dbReference type="Proteomes" id="UP000011566">
    <property type="component" value="Unassembled WGS sequence"/>
</dbReference>
<dbReference type="SUPFAM" id="SSF46785">
    <property type="entry name" value="Winged helix' DNA-binding domain"/>
    <property type="match status" value="1"/>
</dbReference>
<reference evidence="3 4" key="1">
    <citation type="journal article" date="2014" name="PLoS Genet.">
        <title>Phylogenetically driven sequencing of extremely halophilic archaea reveals strategies for static and dynamic osmo-response.</title>
        <authorList>
            <person name="Becker E.A."/>
            <person name="Seitzer P.M."/>
            <person name="Tritt A."/>
            <person name="Larsen D."/>
            <person name="Krusor M."/>
            <person name="Yao A.I."/>
            <person name="Wu D."/>
            <person name="Madern D."/>
            <person name="Eisen J.A."/>
            <person name="Darling A.E."/>
            <person name="Facciotti M.T."/>
        </authorList>
    </citation>
    <scope>NUCLEOTIDE SEQUENCE [LARGE SCALE GENOMIC DNA]</scope>
    <source>
        <strain evidence="3 4">100A6</strain>
    </source>
</reference>
<dbReference type="Pfam" id="PF08350">
    <property type="entry name" value="FilR1_middle"/>
    <property type="match status" value="1"/>
</dbReference>
<dbReference type="Pfam" id="PF25213">
    <property type="entry name" value="HVO_A0261_N"/>
    <property type="match status" value="1"/>
</dbReference>
<evidence type="ECO:0000259" key="2">
    <source>
        <dbReference type="Pfam" id="PF25213"/>
    </source>
</evidence>
<comment type="caution">
    <text evidence="3">The sequence shown here is derived from an EMBL/GenBank/DDBJ whole genome shotgun (WGS) entry which is preliminary data.</text>
</comment>
<dbReference type="PATRIC" id="fig|1132509.6.peg.3855"/>
<sequence>METERLIDLVRRAPVLEALRSTGGMDRRELERHLGVSKSTVHRFARALREEGLVERSAGEFVLTPLGEVSTETLVEFETTIETAWAVAPVLEAADAHDVRLDIAAFADATVTTAEPGNPYRPVSRFMSLVAETETLRGLDPASINPLHLDEIYERIVDGMRTDAVFPPEVVEELLETNPERAEHAFASGNLSLRVHDDLPFGLTLCDDRVGVGVYGDETGLLRTYVDTDAPAAREWAESVYTSYREEAAELTDHADLADLEPVAALVGDT</sequence>
<dbReference type="InterPro" id="IPR013561">
    <property type="entry name" value="FilR1_middle_dom"/>
</dbReference>